<comment type="caution">
    <text evidence="1">The sequence shown here is derived from an EMBL/GenBank/DDBJ whole genome shotgun (WGS) entry which is preliminary data.</text>
</comment>
<organism evidence="1 2">
    <name type="scientific">Haloarcula saliterrae</name>
    <dbReference type="NCBI Taxonomy" id="2950534"/>
    <lineage>
        <taxon>Archaea</taxon>
        <taxon>Methanobacteriati</taxon>
        <taxon>Methanobacteriota</taxon>
        <taxon>Stenosarchaea group</taxon>
        <taxon>Halobacteria</taxon>
        <taxon>Halobacteriales</taxon>
        <taxon>Haloarculaceae</taxon>
        <taxon>Haloarcula</taxon>
    </lineage>
</organism>
<accession>A0ABU2F8J3</accession>
<reference evidence="1 2" key="1">
    <citation type="submission" date="2022-06" db="EMBL/GenBank/DDBJ databases">
        <title>Haloarcula sp. a new haloarchaeum isolate from saline soil.</title>
        <authorList>
            <person name="Strakova D."/>
            <person name="Galisteo C."/>
            <person name="Sanchez-Porro C."/>
            <person name="Ventosa A."/>
        </authorList>
    </citation>
    <scope>NUCLEOTIDE SEQUENCE [LARGE SCALE GENOMIC DNA]</scope>
    <source>
        <strain evidence="1 2">S1CR25-12</strain>
    </source>
</reference>
<dbReference type="RefSeq" id="WP_310918133.1">
    <property type="nucleotide sequence ID" value="NZ_JAMQON010000001.1"/>
</dbReference>
<protein>
    <submittedName>
        <fullName evidence="1">Uncharacterized protein</fullName>
    </submittedName>
</protein>
<sequence>MTHPSTEWVLDQVASVVTDVEDTYTRDVPDGTPPVRVRRVDRDTSRIWDGDGTLDMSTPIRERSAALEKGVYIGVQYAESAEEPIGTEYDLDKEVVVGVRLEGLTSQGGEWGHVDPEGADGVPWHGPNGFLRRVKAAIYAGREYPDADPDVGFTHLTLANEADQSSNYADYYRTDFDVVFDGFETL</sequence>
<dbReference type="EMBL" id="JAMQON010000001">
    <property type="protein sequence ID" value="MDS0258569.1"/>
    <property type="molecule type" value="Genomic_DNA"/>
</dbReference>
<keyword evidence="2" id="KW-1185">Reference proteome</keyword>
<gene>
    <name evidence="1" type="ORF">NDI56_03980</name>
</gene>
<dbReference type="Proteomes" id="UP001259659">
    <property type="component" value="Unassembled WGS sequence"/>
</dbReference>
<evidence type="ECO:0000313" key="2">
    <source>
        <dbReference type="Proteomes" id="UP001259659"/>
    </source>
</evidence>
<evidence type="ECO:0000313" key="1">
    <source>
        <dbReference type="EMBL" id="MDS0258569.1"/>
    </source>
</evidence>
<proteinExistence type="predicted"/>
<name>A0ABU2F8J3_9EURY</name>